<protein>
    <submittedName>
        <fullName evidence="1">Uncharacterized protein</fullName>
    </submittedName>
</protein>
<proteinExistence type="predicted"/>
<evidence type="ECO:0000313" key="2">
    <source>
        <dbReference type="Proteomes" id="UP000019460"/>
    </source>
</evidence>
<reference evidence="1 2" key="1">
    <citation type="submission" date="2012-11" db="EMBL/GenBank/DDBJ databases">
        <title>Genome assembly of Thiorhodococcus sp. AK35.</title>
        <authorList>
            <person name="Nupur N."/>
            <person name="Khatri I."/>
            <person name="Subramanian S."/>
            <person name="Pinnaka A."/>
        </authorList>
    </citation>
    <scope>NUCLEOTIDE SEQUENCE [LARGE SCALE GENOMIC DNA]</scope>
    <source>
        <strain evidence="1 2">AK35</strain>
    </source>
</reference>
<dbReference type="AlphaFoldDB" id="W9VBG8"/>
<comment type="caution">
    <text evidence="1">The sequence shown here is derived from an EMBL/GenBank/DDBJ whole genome shotgun (WGS) entry which is preliminary data.</text>
</comment>
<organism evidence="1 2">
    <name type="scientific">Imhoffiella purpurea</name>
    <dbReference type="NCBI Taxonomy" id="1249627"/>
    <lineage>
        <taxon>Bacteria</taxon>
        <taxon>Pseudomonadati</taxon>
        <taxon>Pseudomonadota</taxon>
        <taxon>Gammaproteobacteria</taxon>
        <taxon>Chromatiales</taxon>
        <taxon>Chromatiaceae</taxon>
        <taxon>Imhoffiella</taxon>
    </lineage>
</organism>
<accession>W9VBG8</accession>
<evidence type="ECO:0000313" key="1">
    <source>
        <dbReference type="EMBL" id="EXJ16923.1"/>
    </source>
</evidence>
<sequence length="37" mass="4272">MFSRRGKQGELFAWFIDCVQASLIHECPSFFISSGLY</sequence>
<dbReference type="EMBL" id="AONC01000004">
    <property type="protein sequence ID" value="EXJ16923.1"/>
    <property type="molecule type" value="Genomic_DNA"/>
</dbReference>
<dbReference type="Proteomes" id="UP000019460">
    <property type="component" value="Unassembled WGS sequence"/>
</dbReference>
<name>W9VBG8_9GAMM</name>
<keyword evidence="2" id="KW-1185">Reference proteome</keyword>
<gene>
    <name evidence="1" type="ORF">D779_2534</name>
</gene>